<dbReference type="InterPro" id="IPR017896">
    <property type="entry name" value="4Fe4S_Fe-S-bd"/>
</dbReference>
<dbReference type="GO" id="GO:0019154">
    <property type="term" value="F:glycolate dehydrogenase activity"/>
    <property type="evidence" value="ECO:0007669"/>
    <property type="project" value="UniProtKB-EC"/>
</dbReference>
<dbReference type="InterPro" id="IPR012257">
    <property type="entry name" value="Glc_ox_4Fe-4S"/>
</dbReference>
<name>A0ABW0F3S3_9HYPH</name>
<dbReference type="RefSeq" id="WP_158446366.1">
    <property type="nucleotide sequence ID" value="NZ_JAOAOS010000002.1"/>
</dbReference>
<evidence type="ECO:0000256" key="5">
    <source>
        <dbReference type="ARBA" id="ARBA00023014"/>
    </source>
</evidence>
<keyword evidence="1 6" id="KW-0004">4Fe-4S</keyword>
<dbReference type="PROSITE" id="PS00198">
    <property type="entry name" value="4FE4S_FER_1"/>
    <property type="match status" value="1"/>
</dbReference>
<dbReference type="InterPro" id="IPR009051">
    <property type="entry name" value="Helical_ferredxn"/>
</dbReference>
<evidence type="ECO:0000259" key="7">
    <source>
        <dbReference type="PROSITE" id="PS51379"/>
    </source>
</evidence>
<dbReference type="Proteomes" id="UP001595976">
    <property type="component" value="Unassembled WGS sequence"/>
</dbReference>
<evidence type="ECO:0000313" key="9">
    <source>
        <dbReference type="Proteomes" id="UP001595976"/>
    </source>
</evidence>
<organism evidence="8 9">
    <name type="scientific">Bosea minatitlanensis</name>
    <dbReference type="NCBI Taxonomy" id="128782"/>
    <lineage>
        <taxon>Bacteria</taxon>
        <taxon>Pseudomonadati</taxon>
        <taxon>Pseudomonadota</taxon>
        <taxon>Alphaproteobacteria</taxon>
        <taxon>Hyphomicrobiales</taxon>
        <taxon>Boseaceae</taxon>
        <taxon>Bosea</taxon>
    </lineage>
</organism>
<comment type="caution">
    <text evidence="8">The sequence shown here is derived from an EMBL/GenBank/DDBJ whole genome shotgun (WGS) entry which is preliminary data.</text>
</comment>
<evidence type="ECO:0000313" key="8">
    <source>
        <dbReference type="EMBL" id="MFC5292911.1"/>
    </source>
</evidence>
<evidence type="ECO:0000256" key="3">
    <source>
        <dbReference type="ARBA" id="ARBA00022737"/>
    </source>
</evidence>
<comment type="catalytic activity">
    <reaction evidence="6">
        <text>glycolate + A = glyoxylate + AH2</text>
        <dbReference type="Rhea" id="RHEA:21264"/>
        <dbReference type="ChEBI" id="CHEBI:13193"/>
        <dbReference type="ChEBI" id="CHEBI:17499"/>
        <dbReference type="ChEBI" id="CHEBI:29805"/>
        <dbReference type="ChEBI" id="CHEBI:36655"/>
        <dbReference type="EC" id="1.1.99.14"/>
    </reaction>
</comment>
<gene>
    <name evidence="8" type="primary">glcF</name>
    <name evidence="8" type="ORF">ACFPK2_07895</name>
</gene>
<evidence type="ECO:0000256" key="2">
    <source>
        <dbReference type="ARBA" id="ARBA00022723"/>
    </source>
</evidence>
<keyword evidence="9" id="KW-1185">Reference proteome</keyword>
<dbReference type="EC" id="1.1.99.14" evidence="6"/>
<keyword evidence="4 6" id="KW-0408">Iron</keyword>
<dbReference type="InterPro" id="IPR004017">
    <property type="entry name" value="Cys_rich_dom"/>
</dbReference>
<comment type="cofactor">
    <cofactor evidence="6">
        <name>[4Fe-4S] cluster</name>
        <dbReference type="ChEBI" id="CHEBI:49883"/>
    </cofactor>
    <text evidence="6">Binds 2 [4Fe-4S] clusters.</text>
</comment>
<keyword evidence="3" id="KW-0677">Repeat</keyword>
<sequence>MQTNFTPERLASDPRMPASEKILRTCVHCGFCTATCPTYLLLGDELDSPRGRIYLIKDMLENGKPATDEVVKHVDRCLSCLSCMSTCPSGVHYMHLVDHARAHIEETYRRSWSDRLLRKLLAAILPYPNRFRAAMLAALPAKPLAPLLGMLPAVGPRLKAMLALAPVRLPTRSAMEGPQSFPPPAGRSKRVALLSGCAQPVLDPAINEATIRLLNRHGVEVVLPKGEGCCGALVHHMGQEHDALSFARANIDAWTAEIEGEGLDAILITASGCGTTIKDYGFMFRNEPAYAGKAETVSGLAKDVTEFLETLELSTVRDVAMPIAYHSACSMQHGQQLKDGPKRLLSGAGFKVKEVPEGHICCGSAGVYNILQPEIAGRLRERKVGHIERTKPMLVATGNIGCMTQLAKGFSDKGATTPVVHTAELLDWATGGPLPEKLARAGIADRPLRGEALTAAE</sequence>
<dbReference type="PANTHER" id="PTHR32479:SF17">
    <property type="entry name" value="GLYCOLATE OXIDASE IRON-SULFUR SUBUNIT"/>
    <property type="match status" value="1"/>
</dbReference>
<feature type="domain" description="4Fe-4S ferredoxin-type" evidence="7">
    <location>
        <begin position="17"/>
        <end position="46"/>
    </location>
</feature>
<keyword evidence="6" id="KW-0249">Electron transport</keyword>
<keyword evidence="8" id="KW-0560">Oxidoreductase</keyword>
<keyword evidence="6" id="KW-0813">Transport</keyword>
<keyword evidence="2 6" id="KW-0479">Metal-binding</keyword>
<accession>A0ABW0F3S3</accession>
<dbReference type="Gene3D" id="1.10.1060.10">
    <property type="entry name" value="Alpha-helical ferredoxin"/>
    <property type="match status" value="1"/>
</dbReference>
<keyword evidence="5 6" id="KW-0411">Iron-sulfur</keyword>
<proteinExistence type="predicted"/>
<feature type="domain" description="4Fe-4S ferredoxin-type" evidence="7">
    <location>
        <begin position="68"/>
        <end position="97"/>
    </location>
</feature>
<evidence type="ECO:0000256" key="6">
    <source>
        <dbReference type="PIRNR" id="PIRNR000139"/>
    </source>
</evidence>
<dbReference type="InterPro" id="IPR017900">
    <property type="entry name" value="4Fe4S_Fe_S_CS"/>
</dbReference>
<comment type="function">
    <text evidence="6">Component of a complex that catalyzes the oxidation of glycolate to glyoxylate.</text>
</comment>
<dbReference type="Pfam" id="PF02754">
    <property type="entry name" value="CCG"/>
    <property type="match status" value="2"/>
</dbReference>
<dbReference type="SUPFAM" id="SSF54862">
    <property type="entry name" value="4Fe-4S ferredoxins"/>
    <property type="match status" value="1"/>
</dbReference>
<reference evidence="9" key="1">
    <citation type="journal article" date="2019" name="Int. J. Syst. Evol. Microbiol.">
        <title>The Global Catalogue of Microorganisms (GCM) 10K type strain sequencing project: providing services to taxonomists for standard genome sequencing and annotation.</title>
        <authorList>
            <consortium name="The Broad Institute Genomics Platform"/>
            <consortium name="The Broad Institute Genome Sequencing Center for Infectious Disease"/>
            <person name="Wu L."/>
            <person name="Ma J."/>
        </authorList>
    </citation>
    <scope>NUCLEOTIDE SEQUENCE [LARGE SCALE GENOMIC DNA]</scope>
    <source>
        <strain evidence="9">CGMCC 1.15643</strain>
    </source>
</reference>
<comment type="catalytic activity">
    <reaction evidence="6">
        <text>(R)-lactate + A = pyruvate + AH2</text>
        <dbReference type="Rhea" id="RHEA:15089"/>
        <dbReference type="ChEBI" id="CHEBI:13193"/>
        <dbReference type="ChEBI" id="CHEBI:15361"/>
        <dbReference type="ChEBI" id="CHEBI:16004"/>
        <dbReference type="ChEBI" id="CHEBI:17499"/>
    </reaction>
</comment>
<dbReference type="PANTHER" id="PTHR32479">
    <property type="entry name" value="GLYCOLATE OXIDASE IRON-SULFUR SUBUNIT"/>
    <property type="match status" value="1"/>
</dbReference>
<dbReference type="EMBL" id="JBHSLI010000002">
    <property type="protein sequence ID" value="MFC5292911.1"/>
    <property type="molecule type" value="Genomic_DNA"/>
</dbReference>
<dbReference type="PROSITE" id="PS51379">
    <property type="entry name" value="4FE4S_FER_2"/>
    <property type="match status" value="2"/>
</dbReference>
<protein>
    <recommendedName>
        <fullName evidence="6">Glycolate oxidase iron-sulfur subunit</fullName>
        <ecNumber evidence="6">1.1.99.14</ecNumber>
    </recommendedName>
</protein>
<evidence type="ECO:0000256" key="4">
    <source>
        <dbReference type="ARBA" id="ARBA00023004"/>
    </source>
</evidence>
<dbReference type="Pfam" id="PF13183">
    <property type="entry name" value="Fer4_8"/>
    <property type="match status" value="1"/>
</dbReference>
<dbReference type="NCBIfam" id="NF008434">
    <property type="entry name" value="PRK11274.1"/>
    <property type="match status" value="1"/>
</dbReference>
<dbReference type="PIRSF" id="PIRSF000139">
    <property type="entry name" value="Glc_ox_4Fe-4S"/>
    <property type="match status" value="1"/>
</dbReference>
<evidence type="ECO:0000256" key="1">
    <source>
        <dbReference type="ARBA" id="ARBA00022485"/>
    </source>
</evidence>